<dbReference type="Pfam" id="PF12728">
    <property type="entry name" value="HTH_17"/>
    <property type="match status" value="1"/>
</dbReference>
<evidence type="ECO:0000313" key="3">
    <source>
        <dbReference type="Proteomes" id="UP000260983"/>
    </source>
</evidence>
<protein>
    <submittedName>
        <fullName evidence="2">DNA-binding protein</fullName>
    </submittedName>
</protein>
<sequence length="211" mass="24650">MKNEKIKNKKSMRKQEEIKQVISLLEALNTTVAQVQAEVIRRRMDERAVFEKYVIGVVESQRDETLFYAARDAARYMKGEITLDILLPGMEISELSVSTPPDEAGDSITLSREDYDLLLKRLERLEQKVGLRRKPVTRKSPALKPVEMPVKMDMTDMLKQNEACQYLGCSKNTIKRWAVKGLVHAYQKGRYVYYSKKELERVKYLRKETWL</sequence>
<dbReference type="GO" id="GO:0003677">
    <property type="term" value="F:DNA binding"/>
    <property type="evidence" value="ECO:0007669"/>
    <property type="project" value="UniProtKB-KW"/>
</dbReference>
<dbReference type="SUPFAM" id="SSF46955">
    <property type="entry name" value="Putative DNA-binding domain"/>
    <property type="match status" value="1"/>
</dbReference>
<evidence type="ECO:0000259" key="1">
    <source>
        <dbReference type="Pfam" id="PF12728"/>
    </source>
</evidence>
<proteinExistence type="predicted"/>
<dbReference type="Gene3D" id="1.10.1660.10">
    <property type="match status" value="1"/>
</dbReference>
<organism evidence="2 3">
    <name type="scientific">Bacteroides oleiciplenus</name>
    <dbReference type="NCBI Taxonomy" id="626931"/>
    <lineage>
        <taxon>Bacteria</taxon>
        <taxon>Pseudomonadati</taxon>
        <taxon>Bacteroidota</taxon>
        <taxon>Bacteroidia</taxon>
        <taxon>Bacteroidales</taxon>
        <taxon>Bacteroidaceae</taxon>
        <taxon>Bacteroides</taxon>
    </lineage>
</organism>
<dbReference type="AlphaFoldDB" id="A0A3E5B8B2"/>
<name>A0A3E5B8B2_9BACE</name>
<dbReference type="InterPro" id="IPR009061">
    <property type="entry name" value="DNA-bd_dom_put_sf"/>
</dbReference>
<gene>
    <name evidence="2" type="ORF">DXB65_15290</name>
</gene>
<comment type="caution">
    <text evidence="2">The sequence shown here is derived from an EMBL/GenBank/DDBJ whole genome shotgun (WGS) entry which is preliminary data.</text>
</comment>
<dbReference type="EMBL" id="QSUL01000010">
    <property type="protein sequence ID" value="RGN33842.1"/>
    <property type="molecule type" value="Genomic_DNA"/>
</dbReference>
<feature type="domain" description="Helix-turn-helix" evidence="1">
    <location>
        <begin position="158"/>
        <end position="201"/>
    </location>
</feature>
<keyword evidence="2" id="KW-0238">DNA-binding</keyword>
<accession>A0A3E5B8B2</accession>
<dbReference type="Proteomes" id="UP000260983">
    <property type="component" value="Unassembled WGS sequence"/>
</dbReference>
<evidence type="ECO:0000313" key="2">
    <source>
        <dbReference type="EMBL" id="RGN33842.1"/>
    </source>
</evidence>
<reference evidence="2 3" key="1">
    <citation type="submission" date="2018-08" db="EMBL/GenBank/DDBJ databases">
        <title>A genome reference for cultivated species of the human gut microbiota.</title>
        <authorList>
            <person name="Zou Y."/>
            <person name="Xue W."/>
            <person name="Luo G."/>
        </authorList>
    </citation>
    <scope>NUCLEOTIDE SEQUENCE [LARGE SCALE GENOMIC DNA]</scope>
    <source>
        <strain evidence="2 3">OM05-15BH</strain>
    </source>
</reference>
<dbReference type="InterPro" id="IPR041657">
    <property type="entry name" value="HTH_17"/>
</dbReference>